<proteinExistence type="predicted"/>
<evidence type="ECO:0000313" key="2">
    <source>
        <dbReference type="EMBL" id="KAG9511422.1"/>
    </source>
</evidence>
<dbReference type="EMBL" id="JAIFTH010000002">
    <property type="protein sequence ID" value="KAG9511422.1"/>
    <property type="molecule type" value="Genomic_DNA"/>
</dbReference>
<gene>
    <name evidence="2" type="primary">ATP8</name>
    <name evidence="2" type="ORF">GZH46_03142</name>
</gene>
<keyword evidence="3" id="KW-1185">Reference proteome</keyword>
<accession>A0ABQ7SDG2</accession>
<evidence type="ECO:0000256" key="1">
    <source>
        <dbReference type="SAM" id="Phobius"/>
    </source>
</evidence>
<comment type="caution">
    <text evidence="2">The sequence shown here is derived from an EMBL/GenBank/DDBJ whole genome shotgun (WGS) entry which is preliminary data.</text>
</comment>
<sequence>MPQLSNVDWNLSMMVLIYFLFFVNFLIHYAPMMLSYDMELDFFIFYNGVLKI</sequence>
<dbReference type="Proteomes" id="UP000825002">
    <property type="component" value="Unassembled WGS sequence"/>
</dbReference>
<name>A0ABQ7SDG2_9ACAR</name>
<keyword evidence="1" id="KW-0812">Transmembrane</keyword>
<evidence type="ECO:0000313" key="3">
    <source>
        <dbReference type="Proteomes" id="UP000825002"/>
    </source>
</evidence>
<geneLocation type="mitochondrion" evidence="2"/>
<reference evidence="2 3" key="1">
    <citation type="submission" date="2020-10" db="EMBL/GenBank/DDBJ databases">
        <authorList>
            <person name="Klimov P.B."/>
            <person name="Dyachkov S.M."/>
            <person name="Chetverikov P.E."/>
        </authorList>
    </citation>
    <scope>NUCLEOTIDE SEQUENCE [LARGE SCALE GENOMIC DNA]</scope>
    <source>
        <strain evidence="2">BMOC 18-1129-001#AD2665</strain>
        <tissue evidence="2">Entire mites</tissue>
    </source>
</reference>
<keyword evidence="1" id="KW-1133">Transmembrane helix</keyword>
<protein>
    <submittedName>
        <fullName evidence="2">ATP synthase F0 subunit 8</fullName>
    </submittedName>
</protein>
<keyword evidence="1" id="KW-0472">Membrane</keyword>
<organism evidence="2 3">
    <name type="scientific">Fragariocoptes setiger</name>
    <dbReference type="NCBI Taxonomy" id="1670756"/>
    <lineage>
        <taxon>Eukaryota</taxon>
        <taxon>Metazoa</taxon>
        <taxon>Ecdysozoa</taxon>
        <taxon>Arthropoda</taxon>
        <taxon>Chelicerata</taxon>
        <taxon>Arachnida</taxon>
        <taxon>Acari</taxon>
        <taxon>Acariformes</taxon>
        <taxon>Trombidiformes</taxon>
        <taxon>Prostigmata</taxon>
        <taxon>Eupodina</taxon>
        <taxon>Eriophyoidea</taxon>
        <taxon>Phytoptidae</taxon>
        <taxon>Fragariocoptes</taxon>
    </lineage>
</organism>
<feature type="transmembrane region" description="Helical" evidence="1">
    <location>
        <begin position="12"/>
        <end position="30"/>
    </location>
</feature>
<keyword evidence="2" id="KW-0496">Mitochondrion</keyword>